<feature type="compositionally biased region" description="Low complexity" evidence="1">
    <location>
        <begin position="14"/>
        <end position="30"/>
    </location>
</feature>
<reference evidence="3" key="1">
    <citation type="journal article" date="2021" name="Sci. Rep.">
        <title>Diploid genomic architecture of Nitzschia inconspicua, an elite biomass production diatom.</title>
        <authorList>
            <person name="Oliver A."/>
            <person name="Podell S."/>
            <person name="Pinowska A."/>
            <person name="Traller J.C."/>
            <person name="Smith S.R."/>
            <person name="McClure R."/>
            <person name="Beliaev A."/>
            <person name="Bohutskyi P."/>
            <person name="Hill E.A."/>
            <person name="Rabines A."/>
            <person name="Zheng H."/>
            <person name="Allen L.Z."/>
            <person name="Kuo A."/>
            <person name="Grigoriev I.V."/>
            <person name="Allen A.E."/>
            <person name="Hazlebeck D."/>
            <person name="Allen E.E."/>
        </authorList>
    </citation>
    <scope>NUCLEOTIDE SEQUENCE</scope>
    <source>
        <strain evidence="3">Hildebrandi</strain>
    </source>
</reference>
<protein>
    <submittedName>
        <fullName evidence="3">Uncharacterized protein</fullName>
    </submittedName>
</protein>
<dbReference type="AlphaFoldDB" id="A0A9K3LI91"/>
<evidence type="ECO:0000313" key="3">
    <source>
        <dbReference type="EMBL" id="KAG7362612.1"/>
    </source>
</evidence>
<comment type="caution">
    <text evidence="3">The sequence shown here is derived from an EMBL/GenBank/DDBJ whole genome shotgun (WGS) entry which is preliminary data.</text>
</comment>
<evidence type="ECO:0000313" key="4">
    <source>
        <dbReference type="Proteomes" id="UP000693970"/>
    </source>
</evidence>
<accession>A0A9K3LI91</accession>
<gene>
    <name evidence="3" type="ORF">IV203_025496</name>
    <name evidence="2" type="ORF">IV203_028273</name>
</gene>
<feature type="region of interest" description="Disordered" evidence="1">
    <location>
        <begin position="1"/>
        <end position="36"/>
    </location>
</feature>
<organism evidence="3 4">
    <name type="scientific">Nitzschia inconspicua</name>
    <dbReference type="NCBI Taxonomy" id="303405"/>
    <lineage>
        <taxon>Eukaryota</taxon>
        <taxon>Sar</taxon>
        <taxon>Stramenopiles</taxon>
        <taxon>Ochrophyta</taxon>
        <taxon>Bacillariophyta</taxon>
        <taxon>Bacillariophyceae</taxon>
        <taxon>Bacillariophycidae</taxon>
        <taxon>Bacillariales</taxon>
        <taxon>Bacillariaceae</taxon>
        <taxon>Nitzschia</taxon>
    </lineage>
</organism>
<reference evidence="3" key="2">
    <citation type="submission" date="2021-04" db="EMBL/GenBank/DDBJ databases">
        <authorList>
            <person name="Podell S."/>
        </authorList>
    </citation>
    <scope>NUCLEOTIDE SEQUENCE</scope>
    <source>
        <strain evidence="3">Hildebrandi</strain>
    </source>
</reference>
<dbReference type="EMBL" id="JAGRRH010000011">
    <property type="protein sequence ID" value="KAG7362612.1"/>
    <property type="molecule type" value="Genomic_DNA"/>
</dbReference>
<proteinExistence type="predicted"/>
<dbReference type="Proteomes" id="UP000693970">
    <property type="component" value="Unassembled WGS sequence"/>
</dbReference>
<evidence type="ECO:0000256" key="1">
    <source>
        <dbReference type="SAM" id="MobiDB-lite"/>
    </source>
</evidence>
<evidence type="ECO:0000313" key="2">
    <source>
        <dbReference type="EMBL" id="KAG7339812.1"/>
    </source>
</evidence>
<sequence>MSSNQAFFGRKKAPSPSSEPSAESSQRSAPLSASGKLYTSSRSFLLSKAEFIDYTRSPWVDSPTALNGKMLLIDIEEERALAENAEEIVKIADKVMKDNRQAFERVNHAFEKVNQAFERITETNLKLQKSVEAQLEKRARHLTTMFSKEREFESLWSVASASAKKQQQGEA</sequence>
<keyword evidence="4" id="KW-1185">Reference proteome</keyword>
<name>A0A9K3LI91_9STRA</name>
<dbReference type="EMBL" id="JAGRRH010000030">
    <property type="protein sequence ID" value="KAG7339812.1"/>
    <property type="molecule type" value="Genomic_DNA"/>
</dbReference>